<proteinExistence type="predicted"/>
<dbReference type="Proteomes" id="UP000245698">
    <property type="component" value="Unassembled WGS sequence"/>
</dbReference>
<dbReference type="EMBL" id="FUIG01000044">
    <property type="protein sequence ID" value="SJM33752.1"/>
    <property type="molecule type" value="Genomic_DNA"/>
</dbReference>
<keyword evidence="2" id="KW-1133">Transmembrane helix</keyword>
<gene>
    <name evidence="3" type="ORF">BQ8482_360153</name>
</gene>
<feature type="transmembrane region" description="Helical" evidence="2">
    <location>
        <begin position="66"/>
        <end position="91"/>
    </location>
</feature>
<dbReference type="RefSeq" id="WP_133254844.1">
    <property type="nucleotide sequence ID" value="NZ_FUIG01000044.1"/>
</dbReference>
<sequence length="128" mass="13973">MRSTKGSKDTGDRAPCGDRGRTKKRHEAVSELRGHGSKGLGRQTLAQFVARGRRPLGKIERKDRNALIASACIMAVFATAPLYLSTVTIAIGNFSTGAAGGFAILFVAAFFLLFWLRARYQKKRDGEK</sequence>
<reference evidence="4" key="1">
    <citation type="submission" date="2016-12" db="EMBL/GenBank/DDBJ databases">
        <authorList>
            <person name="Brunel B."/>
        </authorList>
    </citation>
    <scope>NUCLEOTIDE SEQUENCE [LARGE SCALE GENOMIC DNA]</scope>
</reference>
<evidence type="ECO:0000313" key="4">
    <source>
        <dbReference type="Proteomes" id="UP000245698"/>
    </source>
</evidence>
<evidence type="ECO:0000256" key="2">
    <source>
        <dbReference type="SAM" id="Phobius"/>
    </source>
</evidence>
<dbReference type="AlphaFoldDB" id="A0A2P9ARH1"/>
<keyword evidence="4" id="KW-1185">Reference proteome</keyword>
<name>A0A2P9ARH1_9HYPH</name>
<evidence type="ECO:0000313" key="3">
    <source>
        <dbReference type="EMBL" id="SJM33752.1"/>
    </source>
</evidence>
<keyword evidence="2" id="KW-0812">Transmembrane</keyword>
<feature type="region of interest" description="Disordered" evidence="1">
    <location>
        <begin position="1"/>
        <end position="38"/>
    </location>
</feature>
<protein>
    <submittedName>
        <fullName evidence="3">Uncharacterized protein</fullName>
    </submittedName>
</protein>
<keyword evidence="2" id="KW-0472">Membrane</keyword>
<feature type="transmembrane region" description="Helical" evidence="2">
    <location>
        <begin position="97"/>
        <end position="116"/>
    </location>
</feature>
<organism evidence="3 4">
    <name type="scientific">Mesorhizobium delmotii</name>
    <dbReference type="NCBI Taxonomy" id="1631247"/>
    <lineage>
        <taxon>Bacteria</taxon>
        <taxon>Pseudomonadati</taxon>
        <taxon>Pseudomonadota</taxon>
        <taxon>Alphaproteobacteria</taxon>
        <taxon>Hyphomicrobiales</taxon>
        <taxon>Phyllobacteriaceae</taxon>
        <taxon>Mesorhizobium</taxon>
    </lineage>
</organism>
<evidence type="ECO:0000256" key="1">
    <source>
        <dbReference type="SAM" id="MobiDB-lite"/>
    </source>
</evidence>
<accession>A0A2P9ARH1</accession>
<feature type="compositionally biased region" description="Basic and acidic residues" evidence="1">
    <location>
        <begin position="1"/>
        <end position="20"/>
    </location>
</feature>